<keyword evidence="5" id="KW-1185">Reference proteome</keyword>
<evidence type="ECO:0000256" key="1">
    <source>
        <dbReference type="SAM" id="MobiDB-lite"/>
    </source>
</evidence>
<keyword evidence="2" id="KW-0732">Signal</keyword>
<feature type="compositionally biased region" description="Low complexity" evidence="1">
    <location>
        <begin position="39"/>
        <end position="60"/>
    </location>
</feature>
<protein>
    <recommendedName>
        <fullName evidence="3">DUF4168 domain-containing protein</fullName>
    </recommendedName>
</protein>
<evidence type="ECO:0000259" key="3">
    <source>
        <dbReference type="Pfam" id="PF13767"/>
    </source>
</evidence>
<gene>
    <name evidence="4" type="ORF">AX760_02875</name>
</gene>
<feature type="signal peptide" evidence="2">
    <location>
        <begin position="1"/>
        <end position="27"/>
    </location>
</feature>
<sequence>MTIRHMPIAALGAAVLSLVVIGAPAFAQQNTAPQAKPIEGQSSEGQSSEGRSSEGQSMEQAAPAAISDEKLQAFAVAYLQVDKVRQDYSAKIGAAKDSTSKQKLQNEANQQMIKAVETSPNMSVEDYKTVISAAQTDPVIAKKLQEKLQAPAAAP</sequence>
<dbReference type="Pfam" id="PF13767">
    <property type="entry name" value="DUF4168"/>
    <property type="match status" value="1"/>
</dbReference>
<reference evidence="4 5" key="1">
    <citation type="submission" date="2016-02" db="EMBL/GenBank/DDBJ databases">
        <title>Genome sequencing of a beta-galactosidase producing bacteria Rhizobium sp. 59.</title>
        <authorList>
            <person name="Wang D."/>
            <person name="Kot W."/>
            <person name="Qin Y."/>
            <person name="Hansen L."/>
            <person name="Naqvi K."/>
            <person name="Rensing C."/>
        </authorList>
    </citation>
    <scope>NUCLEOTIDE SEQUENCE [LARGE SCALE GENOMIC DNA]</scope>
    <source>
        <strain evidence="4 5">59</strain>
    </source>
</reference>
<dbReference type="Proteomes" id="UP000182661">
    <property type="component" value="Unassembled WGS sequence"/>
</dbReference>
<evidence type="ECO:0000313" key="5">
    <source>
        <dbReference type="Proteomes" id="UP000182661"/>
    </source>
</evidence>
<evidence type="ECO:0000256" key="2">
    <source>
        <dbReference type="SAM" id="SignalP"/>
    </source>
</evidence>
<evidence type="ECO:0000313" key="4">
    <source>
        <dbReference type="EMBL" id="OJF96826.1"/>
    </source>
</evidence>
<dbReference type="RefSeq" id="WP_071833163.1">
    <property type="nucleotide sequence ID" value="NZ_LSRP01000085.1"/>
</dbReference>
<feature type="region of interest" description="Disordered" evidence="1">
    <location>
        <begin position="30"/>
        <end position="64"/>
    </location>
</feature>
<dbReference type="EMBL" id="LSRP01000085">
    <property type="protein sequence ID" value="OJF96826.1"/>
    <property type="molecule type" value="Genomic_DNA"/>
</dbReference>
<dbReference type="OrthoDB" id="8030799at2"/>
<organism evidence="4 5">
    <name type="scientific">Pararhizobium antarcticum</name>
    <dbReference type="NCBI Taxonomy" id="1798805"/>
    <lineage>
        <taxon>Bacteria</taxon>
        <taxon>Pseudomonadati</taxon>
        <taxon>Pseudomonadota</taxon>
        <taxon>Alphaproteobacteria</taxon>
        <taxon>Hyphomicrobiales</taxon>
        <taxon>Rhizobiaceae</taxon>
        <taxon>Rhizobium/Agrobacterium group</taxon>
        <taxon>Pararhizobium</taxon>
    </lineage>
</organism>
<comment type="caution">
    <text evidence="4">The sequence shown here is derived from an EMBL/GenBank/DDBJ whole genome shotgun (WGS) entry which is preliminary data.</text>
</comment>
<dbReference type="InterPro" id="IPR025433">
    <property type="entry name" value="DUF4168"/>
</dbReference>
<feature type="domain" description="DUF4168" evidence="3">
    <location>
        <begin position="67"/>
        <end position="143"/>
    </location>
</feature>
<dbReference type="AlphaFoldDB" id="A0A657LTP2"/>
<proteinExistence type="predicted"/>
<accession>A0A657LTP2</accession>
<feature type="chain" id="PRO_5024914716" description="DUF4168 domain-containing protein" evidence="2">
    <location>
        <begin position="28"/>
        <end position="155"/>
    </location>
</feature>
<name>A0A657LTP2_9HYPH</name>